<name>A0AAD6ZWK6_9AGAR</name>
<reference evidence="1" key="1">
    <citation type="submission" date="2023-03" db="EMBL/GenBank/DDBJ databases">
        <title>Massive genome expansion in bonnet fungi (Mycena s.s.) driven by repeated elements and novel gene families across ecological guilds.</title>
        <authorList>
            <consortium name="Lawrence Berkeley National Laboratory"/>
            <person name="Harder C.B."/>
            <person name="Miyauchi S."/>
            <person name="Viragh M."/>
            <person name="Kuo A."/>
            <person name="Thoen E."/>
            <person name="Andreopoulos B."/>
            <person name="Lu D."/>
            <person name="Skrede I."/>
            <person name="Drula E."/>
            <person name="Henrissat B."/>
            <person name="Morin E."/>
            <person name="Kohler A."/>
            <person name="Barry K."/>
            <person name="LaButti K."/>
            <person name="Morin E."/>
            <person name="Salamov A."/>
            <person name="Lipzen A."/>
            <person name="Mereny Z."/>
            <person name="Hegedus B."/>
            <person name="Baldrian P."/>
            <person name="Stursova M."/>
            <person name="Weitz H."/>
            <person name="Taylor A."/>
            <person name="Grigoriev I.V."/>
            <person name="Nagy L.G."/>
            <person name="Martin F."/>
            <person name="Kauserud H."/>
        </authorList>
    </citation>
    <scope>NUCLEOTIDE SEQUENCE</scope>
    <source>
        <strain evidence="1">CBHHK002</strain>
    </source>
</reference>
<evidence type="ECO:0000313" key="2">
    <source>
        <dbReference type="Proteomes" id="UP001218218"/>
    </source>
</evidence>
<feature type="non-terminal residue" evidence="1">
    <location>
        <position position="1"/>
    </location>
</feature>
<comment type="caution">
    <text evidence="1">The sequence shown here is derived from an EMBL/GenBank/DDBJ whole genome shotgun (WGS) entry which is preliminary data.</text>
</comment>
<dbReference type="Proteomes" id="UP001218218">
    <property type="component" value="Unassembled WGS sequence"/>
</dbReference>
<dbReference type="AlphaFoldDB" id="A0AAD6ZWK6"/>
<sequence>VKDAKGKRDHGAHQLYWIMISETAHLIWKLCCTHVFEWGSDPTKYPPEFKTHNRWLACINAQLHSDVLLTDKSKFGSQALNFKKVFNTWRKVLKDGENLLEAAFRESRVLVGIAPLTSSPVAR</sequence>
<protein>
    <submittedName>
        <fullName evidence="1">Uncharacterized protein</fullName>
    </submittedName>
</protein>
<proteinExistence type="predicted"/>
<accession>A0AAD6ZWK6</accession>
<dbReference type="EMBL" id="JARIHO010000024">
    <property type="protein sequence ID" value="KAJ7342963.1"/>
    <property type="molecule type" value="Genomic_DNA"/>
</dbReference>
<organism evidence="1 2">
    <name type="scientific">Mycena albidolilacea</name>
    <dbReference type="NCBI Taxonomy" id="1033008"/>
    <lineage>
        <taxon>Eukaryota</taxon>
        <taxon>Fungi</taxon>
        <taxon>Dikarya</taxon>
        <taxon>Basidiomycota</taxon>
        <taxon>Agaricomycotina</taxon>
        <taxon>Agaricomycetes</taxon>
        <taxon>Agaricomycetidae</taxon>
        <taxon>Agaricales</taxon>
        <taxon>Marasmiineae</taxon>
        <taxon>Mycenaceae</taxon>
        <taxon>Mycena</taxon>
    </lineage>
</organism>
<evidence type="ECO:0000313" key="1">
    <source>
        <dbReference type="EMBL" id="KAJ7342963.1"/>
    </source>
</evidence>
<gene>
    <name evidence="1" type="ORF">DFH08DRAFT_703394</name>
</gene>
<keyword evidence="2" id="KW-1185">Reference proteome</keyword>